<reference evidence="5 6" key="1">
    <citation type="submission" date="2021-11" db="EMBL/GenBank/DDBJ databases">
        <title>Genomic of Niabella pedocola.</title>
        <authorList>
            <person name="Wu T."/>
        </authorList>
    </citation>
    <scope>NUCLEOTIDE SEQUENCE [LARGE SCALE GENOMIC DNA]</scope>
    <source>
        <strain evidence="5 6">JCM 31011</strain>
    </source>
</reference>
<dbReference type="PROSITE" id="PS50893">
    <property type="entry name" value="ABC_TRANSPORTER_2"/>
    <property type="match status" value="2"/>
</dbReference>
<dbReference type="EMBL" id="JAJNEC010000005">
    <property type="protein sequence ID" value="MCD2423358.1"/>
    <property type="molecule type" value="Genomic_DNA"/>
</dbReference>
<dbReference type="InterPro" id="IPR003439">
    <property type="entry name" value="ABC_transporter-like_ATP-bd"/>
</dbReference>
<keyword evidence="6" id="KW-1185">Reference proteome</keyword>
<gene>
    <name evidence="5" type="ORF">LQ567_11345</name>
</gene>
<accession>A0ABS8PQJ9</accession>
<dbReference type="Proteomes" id="UP001199816">
    <property type="component" value="Unassembled WGS sequence"/>
</dbReference>
<dbReference type="InterPro" id="IPR027417">
    <property type="entry name" value="P-loop_NTPase"/>
</dbReference>
<dbReference type="Pfam" id="PF00005">
    <property type="entry name" value="ABC_tran"/>
    <property type="match status" value="2"/>
</dbReference>
<comment type="caution">
    <text evidence="5">The sequence shown here is derived from an EMBL/GenBank/DDBJ whole genome shotgun (WGS) entry which is preliminary data.</text>
</comment>
<dbReference type="PANTHER" id="PTHR43553">
    <property type="entry name" value="HEAVY METAL TRANSPORTER"/>
    <property type="match status" value="1"/>
</dbReference>
<dbReference type="RefSeq" id="WP_231004622.1">
    <property type="nucleotide sequence ID" value="NZ_JAJNEC010000005.1"/>
</dbReference>
<evidence type="ECO:0000256" key="2">
    <source>
        <dbReference type="ARBA" id="ARBA00022741"/>
    </source>
</evidence>
<feature type="domain" description="ABC transporter" evidence="4">
    <location>
        <begin position="7"/>
        <end position="240"/>
    </location>
</feature>
<dbReference type="InterPro" id="IPR050095">
    <property type="entry name" value="ECF_ABC_transporter_ATP-bd"/>
</dbReference>
<name>A0ABS8PQJ9_9BACT</name>
<evidence type="ECO:0000256" key="1">
    <source>
        <dbReference type="ARBA" id="ARBA00022448"/>
    </source>
</evidence>
<evidence type="ECO:0000256" key="3">
    <source>
        <dbReference type="ARBA" id="ARBA00022840"/>
    </source>
</evidence>
<dbReference type="SMART" id="SM00382">
    <property type="entry name" value="AAA"/>
    <property type="match status" value="2"/>
</dbReference>
<organism evidence="5 6">
    <name type="scientific">Niabella pedocola</name>
    <dbReference type="NCBI Taxonomy" id="1752077"/>
    <lineage>
        <taxon>Bacteria</taxon>
        <taxon>Pseudomonadati</taxon>
        <taxon>Bacteroidota</taxon>
        <taxon>Chitinophagia</taxon>
        <taxon>Chitinophagales</taxon>
        <taxon>Chitinophagaceae</taxon>
        <taxon>Niabella</taxon>
    </lineage>
</organism>
<dbReference type="InterPro" id="IPR017871">
    <property type="entry name" value="ABC_transporter-like_CS"/>
</dbReference>
<dbReference type="Gene3D" id="3.40.50.300">
    <property type="entry name" value="P-loop containing nucleotide triphosphate hydrolases"/>
    <property type="match status" value="2"/>
</dbReference>
<evidence type="ECO:0000313" key="6">
    <source>
        <dbReference type="Proteomes" id="UP001199816"/>
    </source>
</evidence>
<feature type="domain" description="ABC transporter" evidence="4">
    <location>
        <begin position="254"/>
        <end position="494"/>
    </location>
</feature>
<dbReference type="GO" id="GO:0005524">
    <property type="term" value="F:ATP binding"/>
    <property type="evidence" value="ECO:0007669"/>
    <property type="project" value="UniProtKB-KW"/>
</dbReference>
<dbReference type="PROSITE" id="PS00211">
    <property type="entry name" value="ABC_TRANSPORTER_1"/>
    <property type="match status" value="1"/>
</dbReference>
<dbReference type="InterPro" id="IPR003593">
    <property type="entry name" value="AAA+_ATPase"/>
</dbReference>
<dbReference type="PANTHER" id="PTHR43553:SF3">
    <property type="entry name" value="ABC TRANSPORTER ATP-BINDING PROTEIN MODF"/>
    <property type="match status" value="1"/>
</dbReference>
<keyword evidence="1" id="KW-0813">Transport</keyword>
<sequence length="496" mass="54766">MEAHCSIILKNVTVKQAGKLLLDRISFTLKADEHLAIFGASGSGKSLLAKALKGILPYTGTIEYKKGAQNQQPVIAYVPAMYPLRSQPHTAGHYYQQRYTSTSNEAVTVSESLLHKGDATAVFQWLETFQLTHRSHTPLTRLSSGELKKVQLIGHLLTRPGILILDRVFTGLDARSRKVLHAVLNQLAAGGTRIILITDSHELPVCITHFAEMSEGALVNYAPVEQLGFMKSMPSRREAPLPELKKAYHIGPLISMKQVSIRHGNTTVLNNINWQVNNGECWLIKGCNGAGKSALLSLINGDHPQAYAQQISLFGKRRGSGESIWDIKRRIGFVAPDLQQFFDPGITPAQVVGSGFFDAFGLFGKLDEAQTRKVTAWLRFFSLQDKADLPFRSLSGGEQRLVLIARALIKDPLLLALDEPCQGLDNSQSRMVLRLLERIHSETGMSFIFISHYEDEVPACIKHVIELEQGIPTLYKKAMPSTIAKSTNQPLTLGVS</sequence>
<proteinExistence type="predicted"/>
<dbReference type="SUPFAM" id="SSF52540">
    <property type="entry name" value="P-loop containing nucleoside triphosphate hydrolases"/>
    <property type="match status" value="2"/>
</dbReference>
<evidence type="ECO:0000313" key="5">
    <source>
        <dbReference type="EMBL" id="MCD2423358.1"/>
    </source>
</evidence>
<keyword evidence="2" id="KW-0547">Nucleotide-binding</keyword>
<keyword evidence="3 5" id="KW-0067">ATP-binding</keyword>
<protein>
    <submittedName>
        <fullName evidence="5">ATP-binding cassette domain-containing protein</fullName>
    </submittedName>
</protein>
<evidence type="ECO:0000259" key="4">
    <source>
        <dbReference type="PROSITE" id="PS50893"/>
    </source>
</evidence>